<dbReference type="Pfam" id="PF00924">
    <property type="entry name" value="MS_channel_2nd"/>
    <property type="match status" value="1"/>
</dbReference>
<evidence type="ECO:0000259" key="8">
    <source>
        <dbReference type="Pfam" id="PF00924"/>
    </source>
</evidence>
<evidence type="ECO:0000256" key="3">
    <source>
        <dbReference type="ARBA" id="ARBA00022475"/>
    </source>
</evidence>
<evidence type="ECO:0000256" key="1">
    <source>
        <dbReference type="ARBA" id="ARBA00004651"/>
    </source>
</evidence>
<dbReference type="EMBL" id="JACHBU010000010">
    <property type="protein sequence ID" value="MBB6510744.1"/>
    <property type="molecule type" value="Genomic_DNA"/>
</dbReference>
<feature type="transmembrane region" description="Helical" evidence="7">
    <location>
        <begin position="67"/>
        <end position="89"/>
    </location>
</feature>
<evidence type="ECO:0000256" key="6">
    <source>
        <dbReference type="ARBA" id="ARBA00023136"/>
    </source>
</evidence>
<dbReference type="PANTHER" id="PTHR30460:SF0">
    <property type="entry name" value="MODERATE CONDUCTANCE MECHANOSENSITIVE CHANNEL YBIO"/>
    <property type="match status" value="1"/>
</dbReference>
<keyword evidence="6 7" id="KW-0472">Membrane</keyword>
<keyword evidence="3" id="KW-1003">Cell membrane</keyword>
<feature type="transmembrane region" description="Helical" evidence="7">
    <location>
        <begin position="401"/>
        <end position="423"/>
    </location>
</feature>
<feature type="transmembrane region" description="Helical" evidence="7">
    <location>
        <begin position="214"/>
        <end position="233"/>
    </location>
</feature>
<comment type="caution">
    <text evidence="10">The sequence shown here is derived from an EMBL/GenBank/DDBJ whole genome shotgun (WGS) entry which is preliminary data.</text>
</comment>
<dbReference type="AlphaFoldDB" id="A0A7X0JPH2"/>
<feature type="transmembrane region" description="Helical" evidence="7">
    <location>
        <begin position="110"/>
        <end position="133"/>
    </location>
</feature>
<feature type="transmembrane region" description="Helical" evidence="7">
    <location>
        <begin position="245"/>
        <end position="265"/>
    </location>
</feature>
<dbReference type="SUPFAM" id="SSF50182">
    <property type="entry name" value="Sm-like ribonucleoproteins"/>
    <property type="match status" value="1"/>
</dbReference>
<accession>A0A7X0JPH2</accession>
<sequence>MDVSATATGPSPAPDQSVVNVADWIVSAEQVVDRLETALVDTALALPHLDRELLWAGTVSMTSAPRVLALSLGAGGVVMLIFLLSSYGLRGRREAAARERVPFLAVLKRTAWSLVPLLAAIAVGRAIAVRLLSADPLGDGFAREFLVSVIYWLSAITFLCIVFSPRTPQLRLLPLDESGAEKGLRRSAVILACGYLMVCLLAAAARVGMPPNSVRLLAILGAFAMTAAALRLLHLLRRHGLTPLLQMVAAWMILLVLGLWIWGWLMQQFDLYQGIKGTTIALMLTLAFDRSIALSIQLSRKPEVMRRLFVVRVVIDALAAAVILRLIVEYWLVGTLAVIPQQDWPQYSRQINFSLLVLVLAAVLAAVTHAWVESRMMPKEALTSLEDAELHLARMTTVLPILRVVLLGLIGSIFSLVTLSVLGVDTTPIIAGAGILGLAISLGSQALVKDVISGIFWMLDDAFRLGEEIEIDSTPGRVEQILIRSLRLRGLDDRLHTIPYGQIETVVSRSRGLVLARVSLRLESDTDAVGHARLMRLAASTLRSETRLQADIVGKIAISPPEAHLQTRELVLSFNLARAAAVTALPLIRSLLLEVLEASGFDLAPDGVHVSLAERRATAAPVAGTLDEVQTP</sequence>
<dbReference type="GO" id="GO:0005886">
    <property type="term" value="C:plasma membrane"/>
    <property type="evidence" value="ECO:0007669"/>
    <property type="project" value="UniProtKB-SubCell"/>
</dbReference>
<keyword evidence="11" id="KW-1185">Reference proteome</keyword>
<dbReference type="Proteomes" id="UP000585437">
    <property type="component" value="Unassembled WGS sequence"/>
</dbReference>
<dbReference type="GO" id="GO:0008381">
    <property type="term" value="F:mechanosensitive monoatomic ion channel activity"/>
    <property type="evidence" value="ECO:0007669"/>
    <property type="project" value="InterPro"/>
</dbReference>
<protein>
    <submittedName>
        <fullName evidence="10">Small-conductance mechanosensitive channel</fullName>
    </submittedName>
</protein>
<dbReference type="InterPro" id="IPR011014">
    <property type="entry name" value="MscS_channel_TM-2"/>
</dbReference>
<comment type="subcellular location">
    <subcellularLocation>
        <location evidence="1">Cell membrane</location>
        <topology evidence="1">Multi-pass membrane protein</topology>
    </subcellularLocation>
</comment>
<dbReference type="Gene3D" id="2.30.30.60">
    <property type="match status" value="1"/>
</dbReference>
<evidence type="ECO:0000313" key="10">
    <source>
        <dbReference type="EMBL" id="MBB6510744.1"/>
    </source>
</evidence>
<dbReference type="Pfam" id="PF21088">
    <property type="entry name" value="MS_channel_1st"/>
    <property type="match status" value="1"/>
</dbReference>
<feature type="transmembrane region" description="Helical" evidence="7">
    <location>
        <begin position="188"/>
        <end position="208"/>
    </location>
</feature>
<comment type="similarity">
    <text evidence="2">Belongs to the MscS (TC 1.A.23) family.</text>
</comment>
<dbReference type="InterPro" id="IPR023408">
    <property type="entry name" value="MscS_beta-dom_sf"/>
</dbReference>
<evidence type="ECO:0000313" key="11">
    <source>
        <dbReference type="Proteomes" id="UP000585437"/>
    </source>
</evidence>
<evidence type="ECO:0000256" key="2">
    <source>
        <dbReference type="ARBA" id="ARBA00008017"/>
    </source>
</evidence>
<evidence type="ECO:0000256" key="7">
    <source>
        <dbReference type="SAM" id="Phobius"/>
    </source>
</evidence>
<keyword evidence="4 7" id="KW-0812">Transmembrane</keyword>
<dbReference type="RefSeq" id="WP_184655844.1">
    <property type="nucleotide sequence ID" value="NZ_JACHBU010000010.1"/>
</dbReference>
<keyword evidence="5 7" id="KW-1133">Transmembrane helix</keyword>
<dbReference type="InterPro" id="IPR045276">
    <property type="entry name" value="YbiO_bact"/>
</dbReference>
<evidence type="ECO:0000259" key="9">
    <source>
        <dbReference type="Pfam" id="PF21088"/>
    </source>
</evidence>
<feature type="transmembrane region" description="Helical" evidence="7">
    <location>
        <begin position="353"/>
        <end position="372"/>
    </location>
</feature>
<evidence type="ECO:0000256" key="4">
    <source>
        <dbReference type="ARBA" id="ARBA00022692"/>
    </source>
</evidence>
<dbReference type="InterPro" id="IPR049142">
    <property type="entry name" value="MS_channel_1st"/>
</dbReference>
<evidence type="ECO:0000256" key="5">
    <source>
        <dbReference type="ARBA" id="ARBA00022989"/>
    </source>
</evidence>
<dbReference type="PANTHER" id="PTHR30460">
    <property type="entry name" value="MODERATE CONDUCTANCE MECHANOSENSITIVE CHANNEL YBIO"/>
    <property type="match status" value="1"/>
</dbReference>
<dbReference type="SUPFAM" id="SSF82861">
    <property type="entry name" value="Mechanosensitive channel protein MscS (YggB), transmembrane region"/>
    <property type="match status" value="1"/>
</dbReference>
<feature type="transmembrane region" description="Helical" evidence="7">
    <location>
        <begin position="145"/>
        <end position="163"/>
    </location>
</feature>
<proteinExistence type="inferred from homology"/>
<feature type="domain" description="Mechanosensitive ion channel MscS" evidence="8">
    <location>
        <begin position="447"/>
        <end position="503"/>
    </location>
</feature>
<dbReference type="InterPro" id="IPR010920">
    <property type="entry name" value="LSM_dom_sf"/>
</dbReference>
<dbReference type="InterPro" id="IPR006685">
    <property type="entry name" value="MscS_channel_2nd"/>
</dbReference>
<feature type="domain" description="Mechanosensitive ion channel transmembrane helices 2/3" evidence="9">
    <location>
        <begin position="409"/>
        <end position="445"/>
    </location>
</feature>
<dbReference type="Gene3D" id="1.10.287.1260">
    <property type="match status" value="1"/>
</dbReference>
<feature type="transmembrane region" description="Helical" evidence="7">
    <location>
        <begin position="309"/>
        <end position="333"/>
    </location>
</feature>
<gene>
    <name evidence="10" type="ORF">F4695_004136</name>
</gene>
<organism evidence="10 11">
    <name type="scientific">Rhizobium soli</name>
    <dbReference type="NCBI Taxonomy" id="424798"/>
    <lineage>
        <taxon>Bacteria</taxon>
        <taxon>Pseudomonadati</taxon>
        <taxon>Pseudomonadota</taxon>
        <taxon>Alphaproteobacteria</taxon>
        <taxon>Hyphomicrobiales</taxon>
        <taxon>Rhizobiaceae</taxon>
        <taxon>Rhizobium/Agrobacterium group</taxon>
        <taxon>Rhizobium</taxon>
    </lineage>
</organism>
<name>A0A7X0JPH2_9HYPH</name>
<feature type="transmembrane region" description="Helical" evidence="7">
    <location>
        <begin position="429"/>
        <end position="448"/>
    </location>
</feature>
<feature type="transmembrane region" description="Helical" evidence="7">
    <location>
        <begin position="271"/>
        <end position="288"/>
    </location>
</feature>
<reference evidence="10 11" key="1">
    <citation type="submission" date="2020-08" db="EMBL/GenBank/DDBJ databases">
        <title>The Agave Microbiome: Exploring the role of microbial communities in plant adaptations to desert environments.</title>
        <authorList>
            <person name="Partida-Martinez L.P."/>
        </authorList>
    </citation>
    <scope>NUCLEOTIDE SEQUENCE [LARGE SCALE GENOMIC DNA]</scope>
    <source>
        <strain evidence="10 11">AS3.12</strain>
    </source>
</reference>